<gene>
    <name evidence="2" type="ordered locus">Srot_0904</name>
</gene>
<dbReference type="HOGENOM" id="CLU_857638_0_0_11"/>
<keyword evidence="1" id="KW-0175">Coiled coil</keyword>
<dbReference type="RefSeq" id="WP_013137837.1">
    <property type="nucleotide sequence ID" value="NC_014168.1"/>
</dbReference>
<organism evidence="2 3">
    <name type="scientific">Segniliparus rotundus (strain ATCC BAA-972 / CDC 1076 / CIP 108378 / DSM 44985 / JCM 13578)</name>
    <dbReference type="NCBI Taxonomy" id="640132"/>
    <lineage>
        <taxon>Bacteria</taxon>
        <taxon>Bacillati</taxon>
        <taxon>Actinomycetota</taxon>
        <taxon>Actinomycetes</taxon>
        <taxon>Mycobacteriales</taxon>
        <taxon>Segniliparaceae</taxon>
        <taxon>Segniliparus</taxon>
    </lineage>
</organism>
<sequence>MKTETLEVPDAGRRDPREMAVWDGAEEGSARVEEIATIFRLGFVSFKHPKASGSVQLSGTPPLVRLGNGGSRVFRSQEPLLAVSGFPREFGECMEWAVAKAAERYDLYERLADDPYMEPADAAEASGFDLEAPSGCRTLPGRVDFLEKAKRAVDGDASAQAFLKRHSERVAHVEVMAETGAGAMSVTIDGRDLPVSMTSARYSEAAKLACWGLRAAGIEAQKWANQLARELADATAGVGEALPEDERTEVDFTRGLPDWPDEMAEDFELVKEFLMDIQFTKHDFVTEQKQRNEERERQRLEADADLERRKAAALDELRMRGKLG</sequence>
<evidence type="ECO:0000256" key="1">
    <source>
        <dbReference type="SAM" id="Coils"/>
    </source>
</evidence>
<dbReference type="Proteomes" id="UP000002247">
    <property type="component" value="Chromosome"/>
</dbReference>
<reference evidence="2 3" key="1">
    <citation type="journal article" date="2010" name="Stand. Genomic Sci.">
        <title>Complete genome sequence of Segniliparus rotundus type strain (CDC 1076).</title>
        <authorList>
            <person name="Sikorski J."/>
            <person name="Lapidus A."/>
            <person name="Copeland A."/>
            <person name="Misra M."/>
            <person name="Glavina Del Rio T."/>
            <person name="Nolan M."/>
            <person name="Lucas S."/>
            <person name="Chen F."/>
            <person name="Tice H."/>
            <person name="Cheng J.F."/>
            <person name="Jando M."/>
            <person name="Schneider S."/>
            <person name="Bruce D."/>
            <person name="Goodwin L."/>
            <person name="Pitluck S."/>
            <person name="Liolios K."/>
            <person name="Mikhailova N."/>
            <person name="Pati A."/>
            <person name="Ivanova N."/>
            <person name="Mavromatis K."/>
            <person name="Chen A."/>
            <person name="Palaniappan K."/>
            <person name="Chertkov O."/>
            <person name="Land M."/>
            <person name="Hauser L."/>
            <person name="Chang Y.J."/>
            <person name="Jeffries C.D."/>
            <person name="Brettin T."/>
            <person name="Detter J.C."/>
            <person name="Han C."/>
            <person name="Rohde M."/>
            <person name="Goker M."/>
            <person name="Bristow J."/>
            <person name="Eisen J.A."/>
            <person name="Markowitz V."/>
            <person name="Hugenholtz P."/>
            <person name="Kyrpides N.C."/>
            <person name="Klenk H.P."/>
        </authorList>
    </citation>
    <scope>NUCLEOTIDE SEQUENCE [LARGE SCALE GENOMIC DNA]</scope>
    <source>
        <strain evidence="3">ATCC BAA-972 / CDC 1076 / CIP 108378 / DSM 44985 / JCM 13578</strain>
    </source>
</reference>
<dbReference type="EMBL" id="CP001958">
    <property type="protein sequence ID" value="ADG97381.1"/>
    <property type="molecule type" value="Genomic_DNA"/>
</dbReference>
<protein>
    <submittedName>
        <fullName evidence="2">Uncharacterized protein</fullName>
    </submittedName>
</protein>
<accession>D6ZEA1</accession>
<dbReference type="KEGG" id="srt:Srot_0904"/>
<dbReference type="STRING" id="640132.Srot_0904"/>
<evidence type="ECO:0000313" key="3">
    <source>
        <dbReference type="Proteomes" id="UP000002247"/>
    </source>
</evidence>
<proteinExistence type="predicted"/>
<feature type="coiled-coil region" evidence="1">
    <location>
        <begin position="290"/>
        <end position="317"/>
    </location>
</feature>
<keyword evidence="3" id="KW-1185">Reference proteome</keyword>
<evidence type="ECO:0000313" key="2">
    <source>
        <dbReference type="EMBL" id="ADG97381.1"/>
    </source>
</evidence>
<name>D6ZEA1_SEGRD</name>
<dbReference type="AlphaFoldDB" id="D6ZEA1"/>